<reference evidence="2 3" key="1">
    <citation type="submission" date="2023-08" db="EMBL/GenBank/DDBJ databases">
        <title>Characterization of two Paracoccaceae strains isolated from Phycosphere and proposal of Xinfangfangia lacusdiani sp. nov.</title>
        <authorList>
            <person name="Deng Y."/>
            <person name="Zhang Y.Q."/>
        </authorList>
    </citation>
    <scope>NUCLEOTIDE SEQUENCE [LARGE SCALE GENOMIC DNA]</scope>
    <source>
        <strain evidence="2 3">CPCC 101601</strain>
    </source>
</reference>
<name>A0ABU0VTH0_9RHOB</name>
<dbReference type="InterPro" id="IPR018919">
    <property type="entry name" value="DUF2484"/>
</dbReference>
<dbReference type="RefSeq" id="WP_306678661.1">
    <property type="nucleotide sequence ID" value="NZ_JAVDBT010000001.1"/>
</dbReference>
<keyword evidence="1" id="KW-0472">Membrane</keyword>
<feature type="transmembrane region" description="Helical" evidence="1">
    <location>
        <begin position="50"/>
        <end position="72"/>
    </location>
</feature>
<gene>
    <name evidence="2" type="ORF">Q9295_01465</name>
</gene>
<protein>
    <submittedName>
        <fullName evidence="2">DUF2484 family protein</fullName>
    </submittedName>
</protein>
<sequence>MTCSLLWLLAANLIAMLPSRDHHWRAAYALIAIGIPLAGWLTYTSGPIWGMLFVAAGASLLRWPLIYVWRWLRGSPRV</sequence>
<dbReference type="Pfam" id="PF10658">
    <property type="entry name" value="DUF2484"/>
    <property type="match status" value="1"/>
</dbReference>
<accession>A0ABU0VTH0</accession>
<comment type="caution">
    <text evidence="2">The sequence shown here is derived from an EMBL/GenBank/DDBJ whole genome shotgun (WGS) entry which is preliminary data.</text>
</comment>
<feature type="transmembrane region" description="Helical" evidence="1">
    <location>
        <begin position="26"/>
        <end position="43"/>
    </location>
</feature>
<keyword evidence="1" id="KW-0812">Transmembrane</keyword>
<proteinExistence type="predicted"/>
<keyword evidence="3" id="KW-1185">Reference proteome</keyword>
<dbReference type="Proteomes" id="UP001239680">
    <property type="component" value="Unassembled WGS sequence"/>
</dbReference>
<evidence type="ECO:0000313" key="2">
    <source>
        <dbReference type="EMBL" id="MDQ2065027.1"/>
    </source>
</evidence>
<evidence type="ECO:0000256" key="1">
    <source>
        <dbReference type="SAM" id="Phobius"/>
    </source>
</evidence>
<keyword evidence="1" id="KW-1133">Transmembrane helix</keyword>
<dbReference type="EMBL" id="JAVDBT010000001">
    <property type="protein sequence ID" value="MDQ2065027.1"/>
    <property type="molecule type" value="Genomic_DNA"/>
</dbReference>
<evidence type="ECO:0000313" key="3">
    <source>
        <dbReference type="Proteomes" id="UP001239680"/>
    </source>
</evidence>
<organism evidence="2 3">
    <name type="scientific">Pseudogemmobacter lacusdianii</name>
    <dbReference type="NCBI Taxonomy" id="3069608"/>
    <lineage>
        <taxon>Bacteria</taxon>
        <taxon>Pseudomonadati</taxon>
        <taxon>Pseudomonadota</taxon>
        <taxon>Alphaproteobacteria</taxon>
        <taxon>Rhodobacterales</taxon>
        <taxon>Paracoccaceae</taxon>
        <taxon>Pseudogemmobacter</taxon>
    </lineage>
</organism>